<keyword evidence="9 10" id="KW-0998">Cell outer membrane</keyword>
<dbReference type="GO" id="GO:0009279">
    <property type="term" value="C:cell outer membrane"/>
    <property type="evidence" value="ECO:0007669"/>
    <property type="project" value="UniProtKB-SubCell"/>
</dbReference>
<dbReference type="GO" id="GO:0015891">
    <property type="term" value="P:siderophore transport"/>
    <property type="evidence" value="ECO:0007669"/>
    <property type="project" value="InterPro"/>
</dbReference>
<dbReference type="PROSITE" id="PS52016">
    <property type="entry name" value="TONB_DEPENDENT_REC_3"/>
    <property type="match status" value="1"/>
</dbReference>
<evidence type="ECO:0000256" key="6">
    <source>
        <dbReference type="ARBA" id="ARBA00023077"/>
    </source>
</evidence>
<evidence type="ECO:0000256" key="12">
    <source>
        <dbReference type="SAM" id="MobiDB-lite"/>
    </source>
</evidence>
<dbReference type="Proteomes" id="UP000643207">
    <property type="component" value="Unassembled WGS sequence"/>
</dbReference>
<evidence type="ECO:0000256" key="1">
    <source>
        <dbReference type="ARBA" id="ARBA00004571"/>
    </source>
</evidence>
<dbReference type="Gene3D" id="2.170.130.10">
    <property type="entry name" value="TonB-dependent receptor, plug domain"/>
    <property type="match status" value="1"/>
</dbReference>
<evidence type="ECO:0000256" key="3">
    <source>
        <dbReference type="ARBA" id="ARBA00022448"/>
    </source>
</evidence>
<sequence>MTPPSLHPLTRALRHALRARPAAAQAAPRPATARRLLPLGALAAGFGLAGFGLPAAAQAEAPTELAQAEPPPAAPARPVAAADPPRMPAVQVRAESEGPPPSKASYQAITTTAGKGQQELRDIPQSVTVIPEKLMDDRNLDTLKGALHGAVGIAFEAGEGGAIGDLIRLRGFATRGDIFLDGMRDIAQYNRDTFNLDRIELLRGSASMLYGRGSTGGIINQASKQPFGLTQHEADLTIGTDDYRRVTGDFNWRLGENAALRLNVMKTDADSTRNGPETHREGFAPTLRWGIGQRNEFSVGAYHLSYDDVPDYGFRWLNGRPVDAAAERWYGSESDYQKDSANSVFFTWLHRLEGGGEIRTSFRDGRYKRDLWATTAGLSGVANEDAITDASTINRGNQTRAAKDRHRFLQTDYSGRANWFGLKHELLAGAEIAHEDTTTFAYTGTPAKGAITWADTGGTPAVVDTRVKVRNTAFRANTVGLYAQDTVQIAPHWKLMLGARHDRFSADYERRTGGPLDRKDAMWSHREGLLWQPDAMSSYYISHGTSFNASGDLYQFDDRSANTAPEKSRNIEIGAKWDLREGNLSLRTALFRTEKFNERNTDVDQAADAYLLNGKRHTDGIEFELAGRPHPAVEVFGGIAYMRGKIDEAGSSASSQATVGKDSGLTPRWTGNIFVTWAFAPKWRLGLGADGMSDRVPAQAEAGSNRAPGYVKADALLEYDAGPWRTKLLISNLTDKVYADGLYRGFTVAGPTRSALLTLGLKF</sequence>
<evidence type="ECO:0000256" key="9">
    <source>
        <dbReference type="ARBA" id="ARBA00023237"/>
    </source>
</evidence>
<dbReference type="GO" id="GO:0038023">
    <property type="term" value="F:signaling receptor activity"/>
    <property type="evidence" value="ECO:0007669"/>
    <property type="project" value="InterPro"/>
</dbReference>
<dbReference type="GO" id="GO:0015344">
    <property type="term" value="F:siderophore uptake transmembrane transporter activity"/>
    <property type="evidence" value="ECO:0007669"/>
    <property type="project" value="TreeGrafter"/>
</dbReference>
<gene>
    <name evidence="15" type="ORF">JI742_02195</name>
</gene>
<dbReference type="NCBIfam" id="TIGR01783">
    <property type="entry name" value="TonB-siderophor"/>
    <property type="match status" value="1"/>
</dbReference>
<dbReference type="PANTHER" id="PTHR32552">
    <property type="entry name" value="FERRICHROME IRON RECEPTOR-RELATED"/>
    <property type="match status" value="1"/>
</dbReference>
<evidence type="ECO:0000256" key="11">
    <source>
        <dbReference type="RuleBase" id="RU003357"/>
    </source>
</evidence>
<feature type="domain" description="TonB-dependent receptor-like beta-barrel" evidence="13">
    <location>
        <begin position="291"/>
        <end position="727"/>
    </location>
</feature>
<evidence type="ECO:0000256" key="2">
    <source>
        <dbReference type="ARBA" id="ARBA00009810"/>
    </source>
</evidence>
<accession>A0A9X0XBY1</accession>
<dbReference type="RefSeq" id="WP_201823601.1">
    <property type="nucleotide sequence ID" value="NZ_JAERRA010000001.1"/>
</dbReference>
<comment type="similarity">
    <text evidence="2 10 11">Belongs to the TonB-dependent receptor family.</text>
</comment>
<keyword evidence="8 15" id="KW-0675">Receptor</keyword>
<comment type="caution">
    <text evidence="15">The sequence shown here is derived from an EMBL/GenBank/DDBJ whole genome shotgun (WGS) entry which is preliminary data.</text>
</comment>
<dbReference type="InterPro" id="IPR012910">
    <property type="entry name" value="Plug_dom"/>
</dbReference>
<evidence type="ECO:0000259" key="13">
    <source>
        <dbReference type="Pfam" id="PF00593"/>
    </source>
</evidence>
<keyword evidence="5 10" id="KW-0812">Transmembrane</keyword>
<dbReference type="Gene3D" id="2.40.170.20">
    <property type="entry name" value="TonB-dependent receptor, beta-barrel domain"/>
    <property type="match status" value="1"/>
</dbReference>
<organism evidence="15 16">
    <name type="scientific">Aquariibacter lacus</name>
    <dbReference type="NCBI Taxonomy" id="2801332"/>
    <lineage>
        <taxon>Bacteria</taxon>
        <taxon>Pseudomonadati</taxon>
        <taxon>Pseudomonadota</taxon>
        <taxon>Betaproteobacteria</taxon>
        <taxon>Burkholderiales</taxon>
        <taxon>Sphaerotilaceae</taxon>
        <taxon>Aquariibacter</taxon>
    </lineage>
</organism>
<dbReference type="Pfam" id="PF07715">
    <property type="entry name" value="Plug"/>
    <property type="match status" value="1"/>
</dbReference>
<dbReference type="InterPro" id="IPR010105">
    <property type="entry name" value="TonB_sidphr_rcpt"/>
</dbReference>
<dbReference type="CDD" id="cd01347">
    <property type="entry name" value="ligand_gated_channel"/>
    <property type="match status" value="1"/>
</dbReference>
<evidence type="ECO:0000313" key="15">
    <source>
        <dbReference type="EMBL" id="MBL0718689.1"/>
    </source>
</evidence>
<evidence type="ECO:0000256" key="8">
    <source>
        <dbReference type="ARBA" id="ARBA00023170"/>
    </source>
</evidence>
<proteinExistence type="inferred from homology"/>
<evidence type="ECO:0000256" key="4">
    <source>
        <dbReference type="ARBA" id="ARBA00022452"/>
    </source>
</evidence>
<evidence type="ECO:0000256" key="10">
    <source>
        <dbReference type="PROSITE-ProRule" id="PRU01360"/>
    </source>
</evidence>
<dbReference type="InterPro" id="IPR037066">
    <property type="entry name" value="Plug_dom_sf"/>
</dbReference>
<protein>
    <submittedName>
        <fullName evidence="15">TonB-dependent siderophore receptor</fullName>
    </submittedName>
</protein>
<dbReference type="InterPro" id="IPR039426">
    <property type="entry name" value="TonB-dep_rcpt-like"/>
</dbReference>
<keyword evidence="7 10" id="KW-0472">Membrane</keyword>
<dbReference type="InterPro" id="IPR000531">
    <property type="entry name" value="Beta-barrel_TonB"/>
</dbReference>
<evidence type="ECO:0000313" key="16">
    <source>
        <dbReference type="Proteomes" id="UP000643207"/>
    </source>
</evidence>
<reference evidence="15 16" key="1">
    <citation type="submission" date="2021-01" db="EMBL/GenBank/DDBJ databases">
        <title>Piscinibacter sp. Jin2 Genome sequencing and assembly.</title>
        <authorList>
            <person name="Kim I."/>
        </authorList>
    </citation>
    <scope>NUCLEOTIDE SEQUENCE [LARGE SCALE GENOMIC DNA]</scope>
    <source>
        <strain evidence="15 16">Jin2</strain>
    </source>
</reference>
<feature type="region of interest" description="Disordered" evidence="12">
    <location>
        <begin position="62"/>
        <end position="105"/>
    </location>
</feature>
<dbReference type="PANTHER" id="PTHR32552:SF83">
    <property type="entry name" value="BLR3904 PROTEIN"/>
    <property type="match status" value="1"/>
</dbReference>
<keyword evidence="16" id="KW-1185">Reference proteome</keyword>
<dbReference type="EMBL" id="JAERRA010000001">
    <property type="protein sequence ID" value="MBL0718689.1"/>
    <property type="molecule type" value="Genomic_DNA"/>
</dbReference>
<comment type="subcellular location">
    <subcellularLocation>
        <location evidence="1 10">Cell outer membrane</location>
        <topology evidence="1 10">Multi-pass membrane protein</topology>
    </subcellularLocation>
</comment>
<keyword evidence="4 10" id="KW-1134">Transmembrane beta strand</keyword>
<dbReference type="InterPro" id="IPR036942">
    <property type="entry name" value="Beta-barrel_TonB_sf"/>
</dbReference>
<keyword evidence="3 10" id="KW-0813">Transport</keyword>
<name>A0A9X0XBY1_9BURK</name>
<feature type="domain" description="TonB-dependent receptor plug" evidence="14">
    <location>
        <begin position="120"/>
        <end position="218"/>
    </location>
</feature>
<dbReference type="AlphaFoldDB" id="A0A9X0XBY1"/>
<evidence type="ECO:0000256" key="5">
    <source>
        <dbReference type="ARBA" id="ARBA00022692"/>
    </source>
</evidence>
<keyword evidence="6 11" id="KW-0798">TonB box</keyword>
<dbReference type="SUPFAM" id="SSF56935">
    <property type="entry name" value="Porins"/>
    <property type="match status" value="1"/>
</dbReference>
<dbReference type="Pfam" id="PF00593">
    <property type="entry name" value="TonB_dep_Rec_b-barrel"/>
    <property type="match status" value="1"/>
</dbReference>
<evidence type="ECO:0000259" key="14">
    <source>
        <dbReference type="Pfam" id="PF07715"/>
    </source>
</evidence>
<evidence type="ECO:0000256" key="7">
    <source>
        <dbReference type="ARBA" id="ARBA00023136"/>
    </source>
</evidence>